<evidence type="ECO:0000256" key="2">
    <source>
        <dbReference type="ARBA" id="ARBA00022618"/>
    </source>
</evidence>
<evidence type="ECO:0000259" key="6">
    <source>
        <dbReference type="SMART" id="SM00385"/>
    </source>
</evidence>
<dbReference type="InterPro" id="IPR039361">
    <property type="entry name" value="Cyclin"/>
</dbReference>
<dbReference type="PROSITE" id="PS00292">
    <property type="entry name" value="CYCLINS"/>
    <property type="match status" value="1"/>
</dbReference>
<protein>
    <submittedName>
        <fullName evidence="8">Uncharacterized protein</fullName>
    </submittedName>
</protein>
<dbReference type="FunFam" id="1.10.472.10:FF:000034">
    <property type="entry name" value="D2/4-type cyclin"/>
    <property type="match status" value="1"/>
</dbReference>
<evidence type="ECO:0000256" key="3">
    <source>
        <dbReference type="ARBA" id="ARBA00023127"/>
    </source>
</evidence>
<dbReference type="CDD" id="cd20543">
    <property type="entry name" value="CYCLIN_AtCycD-like_rpt1"/>
    <property type="match status" value="1"/>
</dbReference>
<comment type="similarity">
    <text evidence="1">Belongs to the cyclin family. Cyclin D subfamily.</text>
</comment>
<dbReference type="CDD" id="cd20544">
    <property type="entry name" value="CYCLIN_AtCycD-like_rpt2"/>
    <property type="match status" value="1"/>
</dbReference>
<accession>W1NXX5</accession>
<dbReference type="InterPro" id="IPR048258">
    <property type="entry name" value="Cyclins_cyclin-box"/>
</dbReference>
<keyword evidence="9" id="KW-1185">Reference proteome</keyword>
<keyword evidence="4" id="KW-0131">Cell cycle</keyword>
<proteinExistence type="inferred from homology"/>
<dbReference type="eggNOG" id="KOG0656">
    <property type="taxonomic scope" value="Eukaryota"/>
</dbReference>
<dbReference type="Gramene" id="ERM99544">
    <property type="protein sequence ID" value="ERM99544"/>
    <property type="gene ID" value="AMTR_s00088p00097010"/>
</dbReference>
<reference evidence="9" key="1">
    <citation type="journal article" date="2013" name="Science">
        <title>The Amborella genome and the evolution of flowering plants.</title>
        <authorList>
            <consortium name="Amborella Genome Project"/>
        </authorList>
    </citation>
    <scope>NUCLEOTIDE SEQUENCE [LARGE SCALE GENOMIC DNA]</scope>
</reference>
<dbReference type="InterPro" id="IPR036915">
    <property type="entry name" value="Cyclin-like_sf"/>
</dbReference>
<dbReference type="InterPro" id="IPR004367">
    <property type="entry name" value="Cyclin_C-dom"/>
</dbReference>
<evidence type="ECO:0000256" key="4">
    <source>
        <dbReference type="ARBA" id="ARBA00023306"/>
    </source>
</evidence>
<gene>
    <name evidence="8" type="ORF">AMTR_s00088p00097010</name>
</gene>
<dbReference type="InterPro" id="IPR013763">
    <property type="entry name" value="Cyclin-like_dom"/>
</dbReference>
<dbReference type="Pfam" id="PF02984">
    <property type="entry name" value="Cyclin_C"/>
    <property type="match status" value="1"/>
</dbReference>
<evidence type="ECO:0000259" key="7">
    <source>
        <dbReference type="SMART" id="SM01332"/>
    </source>
</evidence>
<evidence type="ECO:0000256" key="5">
    <source>
        <dbReference type="RuleBase" id="RU000383"/>
    </source>
</evidence>
<sequence>MSLSSDCLSDDLLCSEDASFVGICDRDFSPEIDFPADSVAGFLEYESDFIPPNDYSERFRDGSIDLSARKDAIAWILRVHTYYQFRPLTAYLAVNYVDRFLSSHALPQGKGWPFQLLSVACLSLAAKMEEPTVPTLLDLQVGGARFIFEGRTVRRMEVLVLSKLGWRMRSVTPFTFIHHFLQNFFNSTSPFLLSRATQLVLGTIHGTEFMDFRPSSIAAAAALCAGDDLPEFPSLKKAKPGIFSIDGLCRESTLSCYQLMREILIRRPKPMKTPAPLFRVSPRSPIGVLDRHELPLSSSSYSSSTSNKRRKLNELCDAIANGPAQEREI</sequence>
<dbReference type="KEGG" id="atr:18427579"/>
<dbReference type="SMART" id="SM01332">
    <property type="entry name" value="Cyclin_C"/>
    <property type="match status" value="1"/>
</dbReference>
<dbReference type="SUPFAM" id="SSF47954">
    <property type="entry name" value="Cyclin-like"/>
    <property type="match status" value="1"/>
</dbReference>
<dbReference type="HOGENOM" id="CLU_048040_2_0_1"/>
<dbReference type="Proteomes" id="UP000017836">
    <property type="component" value="Unassembled WGS sequence"/>
</dbReference>
<organism evidence="8 9">
    <name type="scientific">Amborella trichopoda</name>
    <dbReference type="NCBI Taxonomy" id="13333"/>
    <lineage>
        <taxon>Eukaryota</taxon>
        <taxon>Viridiplantae</taxon>
        <taxon>Streptophyta</taxon>
        <taxon>Embryophyta</taxon>
        <taxon>Tracheophyta</taxon>
        <taxon>Spermatophyta</taxon>
        <taxon>Magnoliopsida</taxon>
        <taxon>Amborellales</taxon>
        <taxon>Amborellaceae</taxon>
        <taxon>Amborella</taxon>
    </lineage>
</organism>
<dbReference type="InterPro" id="IPR006671">
    <property type="entry name" value="Cyclin_N"/>
</dbReference>
<dbReference type="EMBL" id="KI394998">
    <property type="protein sequence ID" value="ERM99544.1"/>
    <property type="molecule type" value="Genomic_DNA"/>
</dbReference>
<keyword evidence="2" id="KW-0132">Cell division</keyword>
<dbReference type="GO" id="GO:0016538">
    <property type="term" value="F:cyclin-dependent protein serine/threonine kinase regulator activity"/>
    <property type="evidence" value="ECO:0000318"/>
    <property type="project" value="GO_Central"/>
</dbReference>
<keyword evidence="3 5" id="KW-0195">Cyclin</keyword>
<dbReference type="GO" id="GO:0000082">
    <property type="term" value="P:G1/S transition of mitotic cell cycle"/>
    <property type="evidence" value="ECO:0000318"/>
    <property type="project" value="GO_Central"/>
</dbReference>
<evidence type="ECO:0000313" key="9">
    <source>
        <dbReference type="Proteomes" id="UP000017836"/>
    </source>
</evidence>
<dbReference type="GO" id="GO:0005634">
    <property type="term" value="C:nucleus"/>
    <property type="evidence" value="ECO:0000318"/>
    <property type="project" value="GO_Central"/>
</dbReference>
<feature type="domain" description="Cyclin C-terminal" evidence="7">
    <location>
        <begin position="171"/>
        <end position="286"/>
    </location>
</feature>
<dbReference type="GO" id="GO:0000307">
    <property type="term" value="C:cyclin-dependent protein kinase holoenzyme complex"/>
    <property type="evidence" value="ECO:0000318"/>
    <property type="project" value="GO_Central"/>
</dbReference>
<dbReference type="OMA" id="LKVHEYY"/>
<dbReference type="OrthoDB" id="5590282at2759"/>
<evidence type="ECO:0000313" key="8">
    <source>
        <dbReference type="EMBL" id="ERM99544.1"/>
    </source>
</evidence>
<dbReference type="SMART" id="SM00385">
    <property type="entry name" value="CYCLIN"/>
    <property type="match status" value="1"/>
</dbReference>
<dbReference type="Gene3D" id="1.10.472.10">
    <property type="entry name" value="Cyclin-like"/>
    <property type="match status" value="2"/>
</dbReference>
<dbReference type="GO" id="GO:0051301">
    <property type="term" value="P:cell division"/>
    <property type="evidence" value="ECO:0007669"/>
    <property type="project" value="UniProtKB-KW"/>
</dbReference>
<dbReference type="STRING" id="13333.W1NXX5"/>
<dbReference type="PANTHER" id="PTHR10177">
    <property type="entry name" value="CYCLINS"/>
    <property type="match status" value="1"/>
</dbReference>
<dbReference type="AlphaFoldDB" id="W1NXX5"/>
<evidence type="ECO:0000256" key="1">
    <source>
        <dbReference type="ARBA" id="ARBA00009065"/>
    </source>
</evidence>
<dbReference type="GO" id="GO:0005737">
    <property type="term" value="C:cytoplasm"/>
    <property type="evidence" value="ECO:0000318"/>
    <property type="project" value="GO_Central"/>
</dbReference>
<feature type="domain" description="Cyclin-like" evidence="6">
    <location>
        <begin position="74"/>
        <end position="162"/>
    </location>
</feature>
<name>W1NXX5_AMBTC</name>
<dbReference type="Pfam" id="PF00134">
    <property type="entry name" value="Cyclin_N"/>
    <property type="match status" value="1"/>
</dbReference>